<evidence type="ECO:0000313" key="2">
    <source>
        <dbReference type="EMBL" id="WOJ94246.1"/>
    </source>
</evidence>
<dbReference type="EMBL" id="CP136864">
    <property type="protein sequence ID" value="WOJ94246.1"/>
    <property type="molecule type" value="Genomic_DNA"/>
</dbReference>
<keyword evidence="1" id="KW-1133">Transmembrane helix</keyword>
<dbReference type="RefSeq" id="WP_407348880.1">
    <property type="nucleotide sequence ID" value="NZ_CP136864.1"/>
</dbReference>
<proteinExistence type="predicted"/>
<dbReference type="Proteomes" id="UP001626537">
    <property type="component" value="Chromosome"/>
</dbReference>
<keyword evidence="3" id="KW-1185">Reference proteome</keyword>
<sequence length="152" mass="17495">MTYGIIILIVLLALAPLWHFMPTKRQRHQALLRESAALAGLFVEFRDLPLGQERLERLSASERQVLYYGLRLPASRKTRRERQAWYRERGQWSSRPGRLEPPTIASKLPDSILAIGVSDESCGVFWQELGDETLVREIAVLLNQWKDDLVPS</sequence>
<evidence type="ECO:0000313" key="3">
    <source>
        <dbReference type="Proteomes" id="UP001626537"/>
    </source>
</evidence>
<keyword evidence="1" id="KW-0472">Membrane</keyword>
<evidence type="ECO:0000256" key="1">
    <source>
        <dbReference type="SAM" id="Phobius"/>
    </source>
</evidence>
<reference evidence="2 3" key="1">
    <citation type="submission" date="2023-10" db="EMBL/GenBank/DDBJ databases">
        <title>Two novel species belonging to the OM43/NOR5 clade.</title>
        <authorList>
            <person name="Park M."/>
        </authorList>
    </citation>
    <scope>NUCLEOTIDE SEQUENCE [LARGE SCALE GENOMIC DNA]</scope>
    <source>
        <strain evidence="2 3">IMCC43200</strain>
    </source>
</reference>
<name>A0ABZ0I838_9GAMM</name>
<feature type="transmembrane region" description="Helical" evidence="1">
    <location>
        <begin position="6"/>
        <end position="23"/>
    </location>
</feature>
<organism evidence="2 3">
    <name type="scientific">Congregibacter variabilis</name>
    <dbReference type="NCBI Taxonomy" id="3081200"/>
    <lineage>
        <taxon>Bacteria</taxon>
        <taxon>Pseudomonadati</taxon>
        <taxon>Pseudomonadota</taxon>
        <taxon>Gammaproteobacteria</taxon>
        <taxon>Cellvibrionales</taxon>
        <taxon>Halieaceae</taxon>
        <taxon>Congregibacter</taxon>
    </lineage>
</organism>
<protein>
    <submittedName>
        <fullName evidence="2">Uncharacterized protein</fullName>
    </submittedName>
</protein>
<keyword evidence="1" id="KW-0812">Transmembrane</keyword>
<gene>
    <name evidence="2" type="ORF">R0135_03540</name>
</gene>
<accession>A0ABZ0I838</accession>